<dbReference type="GO" id="GO:0051536">
    <property type="term" value="F:iron-sulfur cluster binding"/>
    <property type="evidence" value="ECO:0007669"/>
    <property type="project" value="InterPro"/>
</dbReference>
<evidence type="ECO:0000313" key="4">
    <source>
        <dbReference type="Proteomes" id="UP000280417"/>
    </source>
</evidence>
<dbReference type="Proteomes" id="UP000280417">
    <property type="component" value="Unassembled WGS sequence"/>
</dbReference>
<feature type="domain" description="NIF system FeS cluster assembly NifU N-terminal" evidence="1">
    <location>
        <begin position="5"/>
        <end position="125"/>
    </location>
</feature>
<dbReference type="PANTHER" id="PTHR10093">
    <property type="entry name" value="IRON-SULFUR CLUSTER ASSEMBLY ENZYME NIFU HOMOLOG"/>
    <property type="match status" value="1"/>
</dbReference>
<dbReference type="GO" id="GO:0016226">
    <property type="term" value="P:iron-sulfur cluster assembly"/>
    <property type="evidence" value="ECO:0007669"/>
    <property type="project" value="InterPro"/>
</dbReference>
<proteinExistence type="predicted"/>
<comment type="caution">
    <text evidence="3">The sequence shown here is derived from an EMBL/GenBank/DDBJ whole genome shotgun (WGS) entry which is preliminary data.</text>
</comment>
<dbReference type="AlphaFoldDB" id="A0A662DFE4"/>
<accession>A0A662DFE4</accession>
<dbReference type="CDD" id="cd06664">
    <property type="entry name" value="IscU_like"/>
    <property type="match status" value="1"/>
</dbReference>
<organism evidence="3 4">
    <name type="scientific">Aerophobetes bacterium</name>
    <dbReference type="NCBI Taxonomy" id="2030807"/>
    <lineage>
        <taxon>Bacteria</taxon>
        <taxon>Candidatus Aerophobota</taxon>
    </lineage>
</organism>
<name>A0A662DFE4_UNCAE</name>
<reference evidence="3 4" key="1">
    <citation type="submission" date="2018-06" db="EMBL/GenBank/DDBJ databases">
        <title>Extensive metabolic versatility and redundancy in microbially diverse, dynamic hydrothermal sediments.</title>
        <authorList>
            <person name="Dombrowski N."/>
            <person name="Teske A."/>
            <person name="Baker B.J."/>
        </authorList>
    </citation>
    <scope>NUCLEOTIDE SEQUENCE [LARGE SCALE GENOMIC DNA]</scope>
    <source>
        <strain evidence="3">B3_G15</strain>
    </source>
</reference>
<dbReference type="Gene3D" id="3.90.1010.10">
    <property type="match status" value="1"/>
</dbReference>
<evidence type="ECO:0000313" key="3">
    <source>
        <dbReference type="EMBL" id="RLE12839.1"/>
    </source>
</evidence>
<dbReference type="Gene3D" id="3.30.300.130">
    <property type="entry name" value="Fe-S cluster assembly (FSCA)"/>
    <property type="match status" value="1"/>
</dbReference>
<evidence type="ECO:0000259" key="2">
    <source>
        <dbReference type="Pfam" id="PF01883"/>
    </source>
</evidence>
<dbReference type="InterPro" id="IPR002871">
    <property type="entry name" value="NIF_FeS_clus_asmbl_NifU_N"/>
</dbReference>
<dbReference type="SUPFAM" id="SSF82649">
    <property type="entry name" value="SufE/NifU"/>
    <property type="match status" value="1"/>
</dbReference>
<dbReference type="SUPFAM" id="SSF117916">
    <property type="entry name" value="Fe-S cluster assembly (FSCA) domain-like"/>
    <property type="match status" value="1"/>
</dbReference>
<dbReference type="EMBL" id="QMQA01000135">
    <property type="protein sequence ID" value="RLE12839.1"/>
    <property type="molecule type" value="Genomic_DNA"/>
</dbReference>
<dbReference type="InterPro" id="IPR002744">
    <property type="entry name" value="MIP18-like"/>
</dbReference>
<feature type="domain" description="MIP18 family-like" evidence="2">
    <location>
        <begin position="138"/>
        <end position="207"/>
    </location>
</feature>
<dbReference type="InterPro" id="IPR034904">
    <property type="entry name" value="FSCA_dom_sf"/>
</dbReference>
<protein>
    <submittedName>
        <fullName evidence="3">Iron-sulfur cluster assembly scaffold protein</fullName>
    </submittedName>
</protein>
<sequence>MSFPYSQKVLEYFMHPKNVGEIENPDAVATEGSPACGDMVRLYLKVNPKTKVIEDIKFKSYGCASNIATASIITELVRGKTIDEAKKITWKKAADALGGLPPVKVHCAVLAVDALKTAIENYEHQHGLIKERKPTDEAVVKKRLKHVINPLTGFDVLRGELVRGFKIKDGIVQVHVNLDRTHPMANSIKEHIKERLEVLWDVEEVKVVFNQET</sequence>
<evidence type="ECO:0000259" key="1">
    <source>
        <dbReference type="Pfam" id="PF01592"/>
    </source>
</evidence>
<dbReference type="Pfam" id="PF01883">
    <property type="entry name" value="FeS_assembly_P"/>
    <property type="match status" value="1"/>
</dbReference>
<dbReference type="Pfam" id="PF01592">
    <property type="entry name" value="NifU_N"/>
    <property type="match status" value="1"/>
</dbReference>
<dbReference type="GO" id="GO:0005506">
    <property type="term" value="F:iron ion binding"/>
    <property type="evidence" value="ECO:0007669"/>
    <property type="project" value="InterPro"/>
</dbReference>
<gene>
    <name evidence="3" type="ORF">DRJ04_05440</name>
</gene>